<dbReference type="EMBL" id="LUCM01009050">
    <property type="protein sequence ID" value="KAA0187536.1"/>
    <property type="molecule type" value="Genomic_DNA"/>
</dbReference>
<feature type="region of interest" description="Disordered" evidence="1">
    <location>
        <begin position="179"/>
        <end position="247"/>
    </location>
</feature>
<feature type="compositionally biased region" description="Polar residues" evidence="1">
    <location>
        <begin position="344"/>
        <end position="355"/>
    </location>
</feature>
<evidence type="ECO:0000313" key="2">
    <source>
        <dbReference type="EMBL" id="KAA0187536.1"/>
    </source>
</evidence>
<feature type="compositionally biased region" description="Polar residues" evidence="1">
    <location>
        <begin position="225"/>
        <end position="234"/>
    </location>
</feature>
<proteinExistence type="predicted"/>
<feature type="compositionally biased region" description="Low complexity" evidence="1">
    <location>
        <begin position="95"/>
        <end position="109"/>
    </location>
</feature>
<comment type="caution">
    <text evidence="2">The sequence shown here is derived from an EMBL/GenBank/DDBJ whole genome shotgun (WGS) entry which is preliminary data.</text>
</comment>
<gene>
    <name evidence="2" type="ORF">FBUS_02220</name>
</gene>
<feature type="compositionally biased region" description="Polar residues" evidence="1">
    <location>
        <begin position="271"/>
        <end position="292"/>
    </location>
</feature>
<feature type="region of interest" description="Disordered" evidence="1">
    <location>
        <begin position="270"/>
        <end position="294"/>
    </location>
</feature>
<feature type="region of interest" description="Disordered" evidence="1">
    <location>
        <begin position="1"/>
        <end position="27"/>
    </location>
</feature>
<sequence>MDPDGKLSMTASQHSFAFPSTGMQNNPELEIYQSNSSLTTVVLPQKRSSKCFKVSRENVCVDETEPEGRSNLVDDHQSPTELEAHDRNKKSSTLESNTKSESSVTSKSKMGARKTFMSFLRRGFSLRQKRREHNTKDDVHSSAFEAMHAASVMQSHLSKYMALDGSLNRRNYLPSAVQATLRPTSDTDSNDQSTSSSVEDIPPLTGGSDKHPIDGYDGQHAPGSDSRSAHSAQINRRPPRPTQCCSRLNTVRSTNGLSSPINRIWEPGCAQNESEQSVQKSDNTPMTPTNAPRNEAFLRRPRTPTLGRAALLVRAGYSPMETAEFVGKISERIDRANASPICGTSLSRSSSINQELSEKARTPLESSTYSTSTLTKQDKACEAKSLPYTSHSTQPSSLEKPKVHQSVLDKNVHNYDAVPDEQNHQLEMKENHRSSASRDLRPNSMTTSMLFTKVYRSPVCTNKISKIDAKLRTKSISELGSSDTTMESEYMCTREWRHHFGHDPDRMQITNEHVTDLKPAKIQVTIPSDMTNSSVQVNTKSHLSLPANSVVVTTKMIHGSYYEGDLSIRNLRSGICVAEPEKVSIE</sequence>
<keyword evidence="3" id="KW-1185">Reference proteome</keyword>
<feature type="region of interest" description="Disordered" evidence="1">
    <location>
        <begin position="344"/>
        <end position="377"/>
    </location>
</feature>
<evidence type="ECO:0000256" key="1">
    <source>
        <dbReference type="SAM" id="MobiDB-lite"/>
    </source>
</evidence>
<evidence type="ECO:0000313" key="3">
    <source>
        <dbReference type="Proteomes" id="UP000728185"/>
    </source>
</evidence>
<organism evidence="2 3">
    <name type="scientific">Fasciolopsis buskii</name>
    <dbReference type="NCBI Taxonomy" id="27845"/>
    <lineage>
        <taxon>Eukaryota</taxon>
        <taxon>Metazoa</taxon>
        <taxon>Spiralia</taxon>
        <taxon>Lophotrochozoa</taxon>
        <taxon>Platyhelminthes</taxon>
        <taxon>Trematoda</taxon>
        <taxon>Digenea</taxon>
        <taxon>Plagiorchiida</taxon>
        <taxon>Echinostomata</taxon>
        <taxon>Echinostomatoidea</taxon>
        <taxon>Fasciolidae</taxon>
        <taxon>Fasciolopsis</taxon>
    </lineage>
</organism>
<dbReference type="OrthoDB" id="6259848at2759"/>
<dbReference type="AlphaFoldDB" id="A0A8E0RTR1"/>
<name>A0A8E0RTR1_9TREM</name>
<feature type="region of interest" description="Disordered" evidence="1">
    <location>
        <begin position="59"/>
        <end position="112"/>
    </location>
</feature>
<dbReference type="Proteomes" id="UP000728185">
    <property type="component" value="Unassembled WGS sequence"/>
</dbReference>
<feature type="region of interest" description="Disordered" evidence="1">
    <location>
        <begin position="422"/>
        <end position="442"/>
    </location>
</feature>
<feature type="compositionally biased region" description="Basic and acidic residues" evidence="1">
    <location>
        <begin position="422"/>
        <end position="441"/>
    </location>
</feature>
<feature type="compositionally biased region" description="Low complexity" evidence="1">
    <location>
        <begin position="366"/>
        <end position="375"/>
    </location>
</feature>
<feature type="compositionally biased region" description="Low complexity" evidence="1">
    <location>
        <begin position="184"/>
        <end position="197"/>
    </location>
</feature>
<protein>
    <submittedName>
        <fullName evidence="2">Uncharacterized protein</fullName>
    </submittedName>
</protein>
<feature type="compositionally biased region" description="Basic and acidic residues" evidence="1">
    <location>
        <begin position="66"/>
        <end position="86"/>
    </location>
</feature>
<reference evidence="2" key="1">
    <citation type="submission" date="2019-05" db="EMBL/GenBank/DDBJ databases">
        <title>Annotation for the trematode Fasciolopsis buski.</title>
        <authorList>
            <person name="Choi Y.-J."/>
        </authorList>
    </citation>
    <scope>NUCLEOTIDE SEQUENCE</scope>
    <source>
        <strain evidence="2">HT</strain>
        <tissue evidence="2">Whole worm</tissue>
    </source>
</reference>
<accession>A0A8E0RTR1</accession>